<name>A0AAE9ZV34_9BACT</name>
<feature type="domain" description="Gfo/Idh/MocA-like oxidoreductase N-terminal" evidence="3">
    <location>
        <begin position="7"/>
        <end position="126"/>
    </location>
</feature>
<comment type="similarity">
    <text evidence="1">Belongs to the Gfo/Idh/MocA family.</text>
</comment>
<evidence type="ECO:0000313" key="5">
    <source>
        <dbReference type="EMBL" id="WED64647.1"/>
    </source>
</evidence>
<dbReference type="Gene3D" id="3.30.360.10">
    <property type="entry name" value="Dihydrodipicolinate Reductase, domain 2"/>
    <property type="match status" value="1"/>
</dbReference>
<dbReference type="Gene3D" id="3.40.50.720">
    <property type="entry name" value="NAD(P)-binding Rossmann-like Domain"/>
    <property type="match status" value="1"/>
</dbReference>
<evidence type="ECO:0000259" key="3">
    <source>
        <dbReference type="Pfam" id="PF01408"/>
    </source>
</evidence>
<dbReference type="KEGG" id="slom:PXH66_20075"/>
<dbReference type="Proteomes" id="UP001218638">
    <property type="component" value="Chromosome"/>
</dbReference>
<reference evidence="5" key="1">
    <citation type="submission" date="2023-03" db="EMBL/GenBank/DDBJ databases">
        <title>Lomoglobus Profundus gen. nov., sp. nov., a novel member of the phylum Verrucomicrobia, isolated from deep-marine sediment of South China Sea.</title>
        <authorList>
            <person name="Ahmad T."/>
            <person name="Ishaq S.E."/>
            <person name="Wang F."/>
        </authorList>
    </citation>
    <scope>NUCLEOTIDE SEQUENCE</scope>
    <source>
        <strain evidence="5">LMO-M01</strain>
    </source>
</reference>
<proteinExistence type="inferred from homology"/>
<organism evidence="5 6">
    <name type="scientific">Synoicihabitans lomoniglobus</name>
    <dbReference type="NCBI Taxonomy" id="2909285"/>
    <lineage>
        <taxon>Bacteria</taxon>
        <taxon>Pseudomonadati</taxon>
        <taxon>Verrucomicrobiota</taxon>
        <taxon>Opitutia</taxon>
        <taxon>Opitutales</taxon>
        <taxon>Opitutaceae</taxon>
        <taxon>Synoicihabitans</taxon>
    </lineage>
</organism>
<keyword evidence="2" id="KW-0560">Oxidoreductase</keyword>
<dbReference type="GO" id="GO:0016491">
    <property type="term" value="F:oxidoreductase activity"/>
    <property type="evidence" value="ECO:0007669"/>
    <property type="project" value="UniProtKB-KW"/>
</dbReference>
<sequence>MNPSARLRWGIVSTGHIAGVFARGLRSSRGGELVAVGSRGVDSAQAFAAEHGIAPERAHGSWEALFADPEVDAVYVATPHPHHAAAVVAALAAGKHVLCEKPFAMSLAEVDAMQAAAREHQRTLMEAWMYRCHPQTAKLVAMVREGAIGELRHVQAAFSFNAPFDPAGRLWNKALGGGAVLDVGGYPLSYARLLAGVAQGKPFLDPEALHAVGHVHLEAGTDLRACAVVRFAGNITAELSCGTDVSQQNVVRVYGSAGMIVVPSPYVISRDASPTTLEWHREGRETEVITITPDRDVYAYEADALAEAVSAGKLEVAACPWADTRGNMAGLIDWHEQIGVNYLFS</sequence>
<dbReference type="InterPro" id="IPR055170">
    <property type="entry name" value="GFO_IDH_MocA-like_dom"/>
</dbReference>
<dbReference type="AlphaFoldDB" id="A0AAE9ZV34"/>
<evidence type="ECO:0000313" key="6">
    <source>
        <dbReference type="Proteomes" id="UP001218638"/>
    </source>
</evidence>
<dbReference type="PANTHER" id="PTHR22604:SF105">
    <property type="entry name" value="TRANS-1,2-DIHYDROBENZENE-1,2-DIOL DEHYDROGENASE"/>
    <property type="match status" value="1"/>
</dbReference>
<dbReference type="SUPFAM" id="SSF51735">
    <property type="entry name" value="NAD(P)-binding Rossmann-fold domains"/>
    <property type="match status" value="1"/>
</dbReference>
<evidence type="ECO:0000256" key="1">
    <source>
        <dbReference type="ARBA" id="ARBA00010928"/>
    </source>
</evidence>
<dbReference type="InterPro" id="IPR036291">
    <property type="entry name" value="NAD(P)-bd_dom_sf"/>
</dbReference>
<protein>
    <submittedName>
        <fullName evidence="5">Gfo/Idh/MocA family oxidoreductase</fullName>
    </submittedName>
</protein>
<dbReference type="RefSeq" id="WP_330932128.1">
    <property type="nucleotide sequence ID" value="NZ_CP119075.1"/>
</dbReference>
<dbReference type="InterPro" id="IPR000683">
    <property type="entry name" value="Gfo/Idh/MocA-like_OxRdtase_N"/>
</dbReference>
<dbReference type="Pfam" id="PF22725">
    <property type="entry name" value="GFO_IDH_MocA_C3"/>
    <property type="match status" value="1"/>
</dbReference>
<gene>
    <name evidence="5" type="ORF">PXH66_20075</name>
</gene>
<keyword evidence="6" id="KW-1185">Reference proteome</keyword>
<accession>A0AAE9ZV34</accession>
<feature type="domain" description="GFO/IDH/MocA-like oxidoreductase" evidence="4">
    <location>
        <begin position="138"/>
        <end position="261"/>
    </location>
</feature>
<dbReference type="GO" id="GO:0000166">
    <property type="term" value="F:nucleotide binding"/>
    <property type="evidence" value="ECO:0007669"/>
    <property type="project" value="InterPro"/>
</dbReference>
<dbReference type="InterPro" id="IPR050984">
    <property type="entry name" value="Gfo/Idh/MocA_domain"/>
</dbReference>
<dbReference type="EMBL" id="CP119075">
    <property type="protein sequence ID" value="WED64647.1"/>
    <property type="molecule type" value="Genomic_DNA"/>
</dbReference>
<evidence type="ECO:0000256" key="2">
    <source>
        <dbReference type="ARBA" id="ARBA00023002"/>
    </source>
</evidence>
<evidence type="ECO:0000259" key="4">
    <source>
        <dbReference type="Pfam" id="PF22725"/>
    </source>
</evidence>
<dbReference type="PANTHER" id="PTHR22604">
    <property type="entry name" value="OXIDOREDUCTASES"/>
    <property type="match status" value="1"/>
</dbReference>
<dbReference type="SUPFAM" id="SSF55347">
    <property type="entry name" value="Glyceraldehyde-3-phosphate dehydrogenase-like, C-terminal domain"/>
    <property type="match status" value="1"/>
</dbReference>
<dbReference type="Pfam" id="PF01408">
    <property type="entry name" value="GFO_IDH_MocA"/>
    <property type="match status" value="1"/>
</dbReference>